<evidence type="ECO:0000313" key="2">
    <source>
        <dbReference type="Proteomes" id="UP000007519"/>
    </source>
</evidence>
<protein>
    <submittedName>
        <fullName evidence="1">Uncharacterized protein</fullName>
    </submittedName>
</protein>
<name>H6L2W3_SAPGL</name>
<dbReference type="STRING" id="984262.SGRA_0954"/>
<dbReference type="AlphaFoldDB" id="H6L2W3"/>
<keyword evidence="2" id="KW-1185">Reference proteome</keyword>
<proteinExistence type="predicted"/>
<gene>
    <name evidence="1" type="ordered locus">SGRA_0954</name>
</gene>
<sequence>MQKKMGHTPKLILKLEGQYWQLAQNKTETAQEFQALAPPLQRMMLGAFSALLLKIDRAAIYFFAAEKEGPSASYHCLEEQDELLRLKIQPLDEKQKAREIELSCTNDYLKIVGLLPAQAALFYEKADWKSYSQEEQAAYEAQMQKIVDQFGQDMRQQIQQQHQTKEKL</sequence>
<dbReference type="OrthoDB" id="9829962at2"/>
<dbReference type="RefSeq" id="WP_015691340.1">
    <property type="nucleotide sequence ID" value="NC_016940.1"/>
</dbReference>
<evidence type="ECO:0000313" key="1">
    <source>
        <dbReference type="EMBL" id="AFC23690.1"/>
    </source>
</evidence>
<dbReference type="HOGENOM" id="CLU_1585345_0_0_10"/>
<dbReference type="EMBL" id="CP002831">
    <property type="protein sequence ID" value="AFC23690.1"/>
    <property type="molecule type" value="Genomic_DNA"/>
</dbReference>
<dbReference type="Proteomes" id="UP000007519">
    <property type="component" value="Chromosome"/>
</dbReference>
<reference evidence="1 2" key="1">
    <citation type="journal article" date="2012" name="Stand. Genomic Sci.">
        <title>Complete genome sequencing and analysis of Saprospira grandis str. Lewin, a predatory marine bacterium.</title>
        <authorList>
            <person name="Saw J.H."/>
            <person name="Yuryev A."/>
            <person name="Kanbe M."/>
            <person name="Hou S."/>
            <person name="Young A.G."/>
            <person name="Aizawa S."/>
            <person name="Alam M."/>
        </authorList>
    </citation>
    <scope>NUCLEOTIDE SEQUENCE [LARGE SCALE GENOMIC DNA]</scope>
    <source>
        <strain evidence="1 2">Lewin</strain>
    </source>
</reference>
<accession>H6L2W3</accession>
<dbReference type="KEGG" id="sgn:SGRA_0954"/>
<organism evidence="1 2">
    <name type="scientific">Saprospira grandis (strain Lewin)</name>
    <dbReference type="NCBI Taxonomy" id="984262"/>
    <lineage>
        <taxon>Bacteria</taxon>
        <taxon>Pseudomonadati</taxon>
        <taxon>Bacteroidota</taxon>
        <taxon>Saprospiria</taxon>
        <taxon>Saprospirales</taxon>
        <taxon>Saprospiraceae</taxon>
        <taxon>Saprospira</taxon>
    </lineage>
</organism>